<feature type="compositionally biased region" description="Low complexity" evidence="1">
    <location>
        <begin position="118"/>
        <end position="131"/>
    </location>
</feature>
<name>A0A8H4PFI1_9HYPO</name>
<dbReference type="Proteomes" id="UP000554235">
    <property type="component" value="Unassembled WGS sequence"/>
</dbReference>
<reference evidence="3 4" key="1">
    <citation type="submission" date="2020-01" db="EMBL/GenBank/DDBJ databases">
        <title>Identification and distribution of gene clusters putatively required for synthesis of sphingolipid metabolism inhibitors in phylogenetically diverse species of the filamentous fungus Fusarium.</title>
        <authorList>
            <person name="Kim H.-S."/>
            <person name="Busman M."/>
            <person name="Brown D.W."/>
            <person name="Divon H."/>
            <person name="Uhlig S."/>
            <person name="Proctor R.H."/>
        </authorList>
    </citation>
    <scope>NUCLEOTIDE SEQUENCE [LARGE SCALE GENOMIC DNA]</scope>
    <source>
        <strain evidence="3 4">NRRL 20459</strain>
    </source>
</reference>
<evidence type="ECO:0000256" key="1">
    <source>
        <dbReference type="SAM" id="MobiDB-lite"/>
    </source>
</evidence>
<evidence type="ECO:0000313" key="3">
    <source>
        <dbReference type="EMBL" id="KAF4467686.1"/>
    </source>
</evidence>
<feature type="signal peptide" evidence="2">
    <location>
        <begin position="1"/>
        <end position="19"/>
    </location>
</feature>
<dbReference type="OrthoDB" id="4941480at2759"/>
<accession>A0A8H4PFI1</accession>
<keyword evidence="4" id="KW-1185">Reference proteome</keyword>
<gene>
    <name evidence="3" type="ORF">FALBO_5421</name>
</gene>
<dbReference type="AlphaFoldDB" id="A0A8H4PFI1"/>
<keyword evidence="2" id="KW-0732">Signal</keyword>
<evidence type="ECO:0000313" key="4">
    <source>
        <dbReference type="Proteomes" id="UP000554235"/>
    </source>
</evidence>
<feature type="region of interest" description="Disordered" evidence="1">
    <location>
        <begin position="104"/>
        <end position="131"/>
    </location>
</feature>
<protein>
    <submittedName>
        <fullName evidence="3">Uncharacterized protein</fullName>
    </submittedName>
</protein>
<comment type="caution">
    <text evidence="3">The sequence shown here is derived from an EMBL/GenBank/DDBJ whole genome shotgun (WGS) entry which is preliminary data.</text>
</comment>
<sequence>MRYIRRLTLLLVLTALTQAAPSDNERSHQERAVGGIVKLPEELLGDDVAEGDVLSTSSTTDYRTMPVGTYTETITDGLVRIIIVSRPTTTAAPKDDCPKECDCSDIKDKGSEEEPGITKTSSSPTPTPTCPDYCDCTKVKDKESDE</sequence>
<evidence type="ECO:0000256" key="2">
    <source>
        <dbReference type="SAM" id="SignalP"/>
    </source>
</evidence>
<proteinExistence type="predicted"/>
<organism evidence="3 4">
    <name type="scientific">Fusarium albosuccineum</name>
    <dbReference type="NCBI Taxonomy" id="1237068"/>
    <lineage>
        <taxon>Eukaryota</taxon>
        <taxon>Fungi</taxon>
        <taxon>Dikarya</taxon>
        <taxon>Ascomycota</taxon>
        <taxon>Pezizomycotina</taxon>
        <taxon>Sordariomycetes</taxon>
        <taxon>Hypocreomycetidae</taxon>
        <taxon>Hypocreales</taxon>
        <taxon>Nectriaceae</taxon>
        <taxon>Fusarium</taxon>
        <taxon>Fusarium decemcellulare species complex</taxon>
    </lineage>
</organism>
<feature type="chain" id="PRO_5034930244" evidence="2">
    <location>
        <begin position="20"/>
        <end position="146"/>
    </location>
</feature>
<dbReference type="EMBL" id="JAADYS010000704">
    <property type="protein sequence ID" value="KAF4467686.1"/>
    <property type="molecule type" value="Genomic_DNA"/>
</dbReference>